<sequence length="352" mass="38254">MQLQRHESFSSYPTAAGSASHSTDYSYDPRYIVRKLAMLVELGPEAEGAYDGLSPGSDSAEASAITYPQPEPELVGLPSSFDCTLFRRSPAHIFPVDVEPDELDITLLPLGDEGSSQEPDAFQSEWTNFAGELEQEYGHAEEHSGSTGEEFGAAKEEDPGLHAEEDSGNTEVEDSGLDLEDGSGDAEEDSVESEENFDDTKEDSEPAIEQNPVGLQEQSTPSLDEYWKDSSRSLELYEPELRAELKRVQALCFQLRAELELVHARIQLHAERLYETNRYMVVDQGSPASTSQGSWSYPHTPSDDTSSLPGSGVVSASGHGTPFVGDDDEPVDLAHALTAGKGSWKGRGMGMI</sequence>
<proteinExistence type="predicted"/>
<feature type="region of interest" description="Disordered" evidence="1">
    <location>
        <begin position="1"/>
        <end position="25"/>
    </location>
</feature>
<evidence type="ECO:0000313" key="3">
    <source>
        <dbReference type="Proteomes" id="UP000305067"/>
    </source>
</evidence>
<feature type="region of interest" description="Disordered" evidence="1">
    <location>
        <begin position="137"/>
        <end position="222"/>
    </location>
</feature>
<name>A0A5C3QP76_9AGAR</name>
<gene>
    <name evidence="2" type="ORF">BDV98DRAFT_602306</name>
</gene>
<evidence type="ECO:0000313" key="2">
    <source>
        <dbReference type="EMBL" id="TFL03783.1"/>
    </source>
</evidence>
<organism evidence="2 3">
    <name type="scientific">Pterulicium gracile</name>
    <dbReference type="NCBI Taxonomy" id="1884261"/>
    <lineage>
        <taxon>Eukaryota</taxon>
        <taxon>Fungi</taxon>
        <taxon>Dikarya</taxon>
        <taxon>Basidiomycota</taxon>
        <taxon>Agaricomycotina</taxon>
        <taxon>Agaricomycetes</taxon>
        <taxon>Agaricomycetidae</taxon>
        <taxon>Agaricales</taxon>
        <taxon>Pleurotineae</taxon>
        <taxon>Pterulaceae</taxon>
        <taxon>Pterulicium</taxon>
    </lineage>
</organism>
<feature type="region of interest" description="Disordered" evidence="1">
    <location>
        <begin position="285"/>
        <end position="328"/>
    </location>
</feature>
<accession>A0A5C3QP76</accession>
<feature type="compositionally biased region" description="Polar residues" evidence="1">
    <location>
        <begin position="9"/>
        <end position="25"/>
    </location>
</feature>
<protein>
    <submittedName>
        <fullName evidence="2">Uncharacterized protein</fullName>
    </submittedName>
</protein>
<dbReference type="EMBL" id="ML178819">
    <property type="protein sequence ID" value="TFL03783.1"/>
    <property type="molecule type" value="Genomic_DNA"/>
</dbReference>
<feature type="compositionally biased region" description="Polar residues" evidence="1">
    <location>
        <begin position="286"/>
        <end position="309"/>
    </location>
</feature>
<evidence type="ECO:0000256" key="1">
    <source>
        <dbReference type="SAM" id="MobiDB-lite"/>
    </source>
</evidence>
<dbReference type="Proteomes" id="UP000305067">
    <property type="component" value="Unassembled WGS sequence"/>
</dbReference>
<feature type="compositionally biased region" description="Basic and acidic residues" evidence="1">
    <location>
        <begin position="152"/>
        <end position="165"/>
    </location>
</feature>
<reference evidence="2 3" key="1">
    <citation type="journal article" date="2019" name="Nat. Ecol. Evol.">
        <title>Megaphylogeny resolves global patterns of mushroom evolution.</title>
        <authorList>
            <person name="Varga T."/>
            <person name="Krizsan K."/>
            <person name="Foldi C."/>
            <person name="Dima B."/>
            <person name="Sanchez-Garcia M."/>
            <person name="Sanchez-Ramirez S."/>
            <person name="Szollosi G.J."/>
            <person name="Szarkandi J.G."/>
            <person name="Papp V."/>
            <person name="Albert L."/>
            <person name="Andreopoulos W."/>
            <person name="Angelini C."/>
            <person name="Antonin V."/>
            <person name="Barry K.W."/>
            <person name="Bougher N.L."/>
            <person name="Buchanan P."/>
            <person name="Buyck B."/>
            <person name="Bense V."/>
            <person name="Catcheside P."/>
            <person name="Chovatia M."/>
            <person name="Cooper J."/>
            <person name="Damon W."/>
            <person name="Desjardin D."/>
            <person name="Finy P."/>
            <person name="Geml J."/>
            <person name="Haridas S."/>
            <person name="Hughes K."/>
            <person name="Justo A."/>
            <person name="Karasinski D."/>
            <person name="Kautmanova I."/>
            <person name="Kiss B."/>
            <person name="Kocsube S."/>
            <person name="Kotiranta H."/>
            <person name="LaButti K.M."/>
            <person name="Lechner B.E."/>
            <person name="Liimatainen K."/>
            <person name="Lipzen A."/>
            <person name="Lukacs Z."/>
            <person name="Mihaltcheva S."/>
            <person name="Morgado L.N."/>
            <person name="Niskanen T."/>
            <person name="Noordeloos M.E."/>
            <person name="Ohm R.A."/>
            <person name="Ortiz-Santana B."/>
            <person name="Ovrebo C."/>
            <person name="Racz N."/>
            <person name="Riley R."/>
            <person name="Savchenko A."/>
            <person name="Shiryaev A."/>
            <person name="Soop K."/>
            <person name="Spirin V."/>
            <person name="Szebenyi C."/>
            <person name="Tomsovsky M."/>
            <person name="Tulloss R.E."/>
            <person name="Uehling J."/>
            <person name="Grigoriev I.V."/>
            <person name="Vagvolgyi C."/>
            <person name="Papp T."/>
            <person name="Martin F.M."/>
            <person name="Miettinen O."/>
            <person name="Hibbett D.S."/>
            <person name="Nagy L.G."/>
        </authorList>
    </citation>
    <scope>NUCLEOTIDE SEQUENCE [LARGE SCALE GENOMIC DNA]</scope>
    <source>
        <strain evidence="2 3">CBS 309.79</strain>
    </source>
</reference>
<dbReference type="AlphaFoldDB" id="A0A5C3QP76"/>
<feature type="compositionally biased region" description="Acidic residues" evidence="1">
    <location>
        <begin position="166"/>
        <end position="206"/>
    </location>
</feature>
<keyword evidence="3" id="KW-1185">Reference proteome</keyword>